<keyword evidence="2" id="KW-1185">Reference proteome</keyword>
<evidence type="ECO:0000313" key="2">
    <source>
        <dbReference type="Proteomes" id="UP000069620"/>
    </source>
</evidence>
<dbReference type="AlphaFoldDB" id="A0A100VXZ6"/>
<dbReference type="EMBL" id="BCSX01000021">
    <property type="protein sequence ID" value="GAS88092.1"/>
    <property type="molecule type" value="Genomic_DNA"/>
</dbReference>
<gene>
    <name evidence="1" type="ORF">RMCB_2188</name>
</gene>
<dbReference type="STRING" id="146020.RMCB_2188"/>
<dbReference type="Proteomes" id="UP000069620">
    <property type="component" value="Unassembled WGS sequence"/>
</dbReference>
<accession>A0A100VXZ6</accession>
<comment type="caution">
    <text evidence="1">The sequence shown here is derived from an EMBL/GenBank/DDBJ whole genome shotgun (WGS) entry which is preliminary data.</text>
</comment>
<organism evidence="1 2">
    <name type="scientific">Mycolicibacterium brisbanense</name>
    <dbReference type="NCBI Taxonomy" id="146020"/>
    <lineage>
        <taxon>Bacteria</taxon>
        <taxon>Bacillati</taxon>
        <taxon>Actinomycetota</taxon>
        <taxon>Actinomycetes</taxon>
        <taxon>Mycobacteriales</taxon>
        <taxon>Mycobacteriaceae</taxon>
        <taxon>Mycolicibacterium</taxon>
    </lineage>
</organism>
<evidence type="ECO:0000313" key="1">
    <source>
        <dbReference type="EMBL" id="GAS88092.1"/>
    </source>
</evidence>
<name>A0A100VXZ6_9MYCO</name>
<protein>
    <submittedName>
        <fullName evidence="1">Putative propionyl-CoA carboxylase</fullName>
    </submittedName>
</protein>
<sequence>MQVWARAQPYRGRVTALHARNAAVMFGRISRRCVTPAGRGHCQAVTQHPTAERAANFINKTDAKPLKPLVDLGYARHNDG</sequence>
<proteinExistence type="predicted"/>
<reference evidence="2" key="2">
    <citation type="submission" date="2016-02" db="EMBL/GenBank/DDBJ databases">
        <title>Draft genome sequence of five rapidly growing Mycobacterium species.</title>
        <authorList>
            <person name="Katahira K."/>
            <person name="Gotou Y."/>
            <person name="Iida K."/>
            <person name="Ogura Y."/>
            <person name="Hayashi T."/>
        </authorList>
    </citation>
    <scope>NUCLEOTIDE SEQUENCE [LARGE SCALE GENOMIC DNA]</scope>
    <source>
        <strain evidence="2">JCM15654</strain>
    </source>
</reference>
<reference evidence="2" key="1">
    <citation type="journal article" date="2016" name="Genome Announc.">
        <title>Draft Genome Sequences of Five Rapidly Growing Mycobacterium Species, M. thermoresistibile, M. fortuitum subsp. acetamidolyticum, M. canariasense, M. brisbanense, and M. novocastrense.</title>
        <authorList>
            <person name="Katahira K."/>
            <person name="Ogura Y."/>
            <person name="Gotoh Y."/>
            <person name="Hayashi T."/>
        </authorList>
    </citation>
    <scope>NUCLEOTIDE SEQUENCE [LARGE SCALE GENOMIC DNA]</scope>
    <source>
        <strain evidence="2">JCM15654</strain>
    </source>
</reference>